<keyword evidence="5" id="KW-0677">Repeat</keyword>
<protein>
    <recommendedName>
        <fullName evidence="12">Mitochondrial brown fat uncoupling protein 1</fullName>
    </recommendedName>
</protein>
<comment type="caution">
    <text evidence="10">The sequence shown here is derived from an EMBL/GenBank/DDBJ whole genome shotgun (WGS) entry which is preliminary data.</text>
</comment>
<dbReference type="Gene3D" id="1.50.40.10">
    <property type="entry name" value="Mitochondrial carrier domain"/>
    <property type="match status" value="2"/>
</dbReference>
<feature type="repeat" description="Solcar" evidence="8">
    <location>
        <begin position="261"/>
        <end position="346"/>
    </location>
</feature>
<keyword evidence="3 9" id="KW-0813">Transport</keyword>
<evidence type="ECO:0000256" key="8">
    <source>
        <dbReference type="PROSITE-ProRule" id="PRU00282"/>
    </source>
</evidence>
<evidence type="ECO:0000313" key="10">
    <source>
        <dbReference type="EMBL" id="OXU30424.1"/>
    </source>
</evidence>
<keyword evidence="7 8" id="KW-0472">Membrane</keyword>
<name>A0A232FI44_9HYME</name>
<dbReference type="AlphaFoldDB" id="A0A232FI44"/>
<dbReference type="Proteomes" id="UP000215335">
    <property type="component" value="Unassembled WGS sequence"/>
</dbReference>
<keyword evidence="4 8" id="KW-0812">Transmembrane</keyword>
<dbReference type="InterPro" id="IPR018108">
    <property type="entry name" value="MCP_transmembrane"/>
</dbReference>
<keyword evidence="11" id="KW-1185">Reference proteome</keyword>
<sequence>MKVDAQNDVSLGTKLLTAGTAACIADLATFPLDTAKVRMQIAGLGRAVLVASPEGSVMAVRTVQPGLIQTIGSIVRNEGMRYAISIYKKFCINSIPGGHLAMLFEGVLLSEGGCRSLYGGLSAGLQRQMCFASVRLGLYDSVKTLYAGFLDGSRGTSTVDNGPINIGVRIAAGITTGALAVLLAQPTDVVKVRLQAGNSGPSRRYTSTMQAYRHIAVNEGTAGLWKGTFPNISRNAIVNVAEIVCYDIIKEKILSSGLLQDGIPCHFSAAVAAGLCTTLAASPVDVVKTRYMNSSPGEYKGAIDVTVRMFINEGPMSFYKGFIPSFSRLVSWNIVLWITYEQIKIQTKKLQHSN</sequence>
<keyword evidence="6" id="KW-1133">Transmembrane helix</keyword>
<evidence type="ECO:0000256" key="3">
    <source>
        <dbReference type="ARBA" id="ARBA00022448"/>
    </source>
</evidence>
<proteinExistence type="inferred from homology"/>
<reference evidence="10 11" key="1">
    <citation type="journal article" date="2017" name="Curr. Biol.">
        <title>The Evolution of Venom by Co-option of Single-Copy Genes.</title>
        <authorList>
            <person name="Martinson E.O."/>
            <person name="Mrinalini"/>
            <person name="Kelkar Y.D."/>
            <person name="Chang C.H."/>
            <person name="Werren J.H."/>
        </authorList>
    </citation>
    <scope>NUCLEOTIDE SEQUENCE [LARGE SCALE GENOMIC DNA]</scope>
    <source>
        <strain evidence="10 11">Alberta</strain>
        <tissue evidence="10">Whole body</tissue>
    </source>
</reference>
<gene>
    <name evidence="10" type="ORF">TSAR_001861</name>
</gene>
<dbReference type="OrthoDB" id="756301at2759"/>
<evidence type="ECO:0000256" key="1">
    <source>
        <dbReference type="ARBA" id="ARBA00004141"/>
    </source>
</evidence>
<evidence type="ECO:0000256" key="7">
    <source>
        <dbReference type="ARBA" id="ARBA00023136"/>
    </source>
</evidence>
<dbReference type="PROSITE" id="PS50920">
    <property type="entry name" value="SOLCAR"/>
    <property type="match status" value="3"/>
</dbReference>
<dbReference type="PANTHER" id="PTHR45618">
    <property type="entry name" value="MITOCHONDRIAL DICARBOXYLATE CARRIER-RELATED"/>
    <property type="match status" value="1"/>
</dbReference>
<evidence type="ECO:0000313" key="11">
    <source>
        <dbReference type="Proteomes" id="UP000215335"/>
    </source>
</evidence>
<dbReference type="EMBL" id="NNAY01000161">
    <property type="protein sequence ID" value="OXU30424.1"/>
    <property type="molecule type" value="Genomic_DNA"/>
</dbReference>
<dbReference type="STRING" id="543379.A0A232FI44"/>
<comment type="subcellular location">
    <subcellularLocation>
        <location evidence="1">Membrane</location>
        <topology evidence="1">Multi-pass membrane protein</topology>
    </subcellularLocation>
</comment>
<accession>A0A232FI44</accession>
<evidence type="ECO:0000256" key="5">
    <source>
        <dbReference type="ARBA" id="ARBA00022737"/>
    </source>
</evidence>
<evidence type="ECO:0000256" key="2">
    <source>
        <dbReference type="ARBA" id="ARBA00006375"/>
    </source>
</evidence>
<dbReference type="GO" id="GO:0016020">
    <property type="term" value="C:membrane"/>
    <property type="evidence" value="ECO:0007669"/>
    <property type="project" value="UniProtKB-SubCell"/>
</dbReference>
<feature type="repeat" description="Solcar" evidence="8">
    <location>
        <begin position="164"/>
        <end position="252"/>
    </location>
</feature>
<comment type="similarity">
    <text evidence="2 9">Belongs to the mitochondrial carrier (TC 2.A.29) family.</text>
</comment>
<dbReference type="SUPFAM" id="SSF103506">
    <property type="entry name" value="Mitochondrial carrier"/>
    <property type="match status" value="1"/>
</dbReference>
<evidence type="ECO:0000256" key="4">
    <source>
        <dbReference type="ARBA" id="ARBA00022692"/>
    </source>
</evidence>
<evidence type="ECO:0008006" key="12">
    <source>
        <dbReference type="Google" id="ProtNLM"/>
    </source>
</evidence>
<evidence type="ECO:0000256" key="6">
    <source>
        <dbReference type="ARBA" id="ARBA00022989"/>
    </source>
</evidence>
<organism evidence="10 11">
    <name type="scientific">Trichomalopsis sarcophagae</name>
    <dbReference type="NCBI Taxonomy" id="543379"/>
    <lineage>
        <taxon>Eukaryota</taxon>
        <taxon>Metazoa</taxon>
        <taxon>Ecdysozoa</taxon>
        <taxon>Arthropoda</taxon>
        <taxon>Hexapoda</taxon>
        <taxon>Insecta</taxon>
        <taxon>Pterygota</taxon>
        <taxon>Neoptera</taxon>
        <taxon>Endopterygota</taxon>
        <taxon>Hymenoptera</taxon>
        <taxon>Apocrita</taxon>
        <taxon>Proctotrupomorpha</taxon>
        <taxon>Chalcidoidea</taxon>
        <taxon>Pteromalidae</taxon>
        <taxon>Pteromalinae</taxon>
        <taxon>Trichomalopsis</taxon>
    </lineage>
</organism>
<dbReference type="Pfam" id="PF00153">
    <property type="entry name" value="Mito_carr"/>
    <property type="match status" value="3"/>
</dbReference>
<dbReference type="InterPro" id="IPR023395">
    <property type="entry name" value="MCP_dom_sf"/>
</dbReference>
<feature type="repeat" description="Solcar" evidence="8">
    <location>
        <begin position="13"/>
        <end position="145"/>
    </location>
</feature>
<dbReference type="InterPro" id="IPR050391">
    <property type="entry name" value="Mito_Metabolite_Transporter"/>
</dbReference>
<evidence type="ECO:0000256" key="9">
    <source>
        <dbReference type="RuleBase" id="RU000488"/>
    </source>
</evidence>